<dbReference type="RefSeq" id="WP_322472561.1">
    <property type="nucleotide sequence ID" value="NZ_JBHRZG010000010.1"/>
</dbReference>
<dbReference type="EMBL" id="JBHRZG010000010">
    <property type="protein sequence ID" value="MFC3833107.1"/>
    <property type="molecule type" value="Genomic_DNA"/>
</dbReference>
<sequence length="201" mass="22165">MAEQEIRSLSSYFEDGAIFGEGDNAKQLSPLKMHKVITSHLSKGEPLYKKVFAVQEHFYVDAEGKVHTFASSGEFRTERAKNHAEDWVTRSNRNGKEVVTPAIPYRDYAILDVAAFEKWVAKTLLDNPQTLAVLRGRGGEAKKTTSNKPSLKDFMSGKIPDLDALADAQHATVATRKARGAGLASDRKKNQESSKSGAKKK</sequence>
<keyword evidence="3" id="KW-1185">Reference proteome</keyword>
<comment type="caution">
    <text evidence="2">The sequence shown here is derived from an EMBL/GenBank/DDBJ whole genome shotgun (WGS) entry which is preliminary data.</text>
</comment>
<proteinExistence type="predicted"/>
<evidence type="ECO:0000313" key="2">
    <source>
        <dbReference type="EMBL" id="MFC3833107.1"/>
    </source>
</evidence>
<dbReference type="Proteomes" id="UP001595803">
    <property type="component" value="Unassembled WGS sequence"/>
</dbReference>
<reference evidence="3" key="1">
    <citation type="journal article" date="2019" name="Int. J. Syst. Evol. Microbiol.">
        <title>The Global Catalogue of Microorganisms (GCM) 10K type strain sequencing project: providing services to taxonomists for standard genome sequencing and annotation.</title>
        <authorList>
            <consortium name="The Broad Institute Genomics Platform"/>
            <consortium name="The Broad Institute Genome Sequencing Center for Infectious Disease"/>
            <person name="Wu L."/>
            <person name="Ma J."/>
        </authorList>
    </citation>
    <scope>NUCLEOTIDE SEQUENCE [LARGE SCALE GENOMIC DNA]</scope>
    <source>
        <strain evidence="3">CCTCC AB 2017081</strain>
    </source>
</reference>
<name>A0ABV7Z8R4_9DEIO</name>
<feature type="region of interest" description="Disordered" evidence="1">
    <location>
        <begin position="173"/>
        <end position="201"/>
    </location>
</feature>
<evidence type="ECO:0000256" key="1">
    <source>
        <dbReference type="SAM" id="MobiDB-lite"/>
    </source>
</evidence>
<gene>
    <name evidence="2" type="ORF">ACFOSB_09585</name>
</gene>
<protein>
    <submittedName>
        <fullName evidence="2">Uncharacterized protein</fullName>
    </submittedName>
</protein>
<accession>A0ABV7Z8R4</accession>
<organism evidence="2 3">
    <name type="scientific">Deinococcus rufus</name>
    <dbReference type="NCBI Taxonomy" id="2136097"/>
    <lineage>
        <taxon>Bacteria</taxon>
        <taxon>Thermotogati</taxon>
        <taxon>Deinococcota</taxon>
        <taxon>Deinococci</taxon>
        <taxon>Deinococcales</taxon>
        <taxon>Deinococcaceae</taxon>
        <taxon>Deinococcus</taxon>
    </lineage>
</organism>
<evidence type="ECO:0000313" key="3">
    <source>
        <dbReference type="Proteomes" id="UP001595803"/>
    </source>
</evidence>